<sequence>MKSGGVRCWGLGAIAFLPVSDCTSHSLLIGTPLPLFSVGWIMCGVGASLHSSDFGWRPSELCAQYPIFGQFQPIEMVQRLRNGRRPVILFAHVAAADLSQVQRPIQCRSSRLPSPVSHQSYDMDAIRRPGGGDRLST</sequence>
<dbReference type="EMBL" id="KZ821636">
    <property type="protein sequence ID" value="PYH65854.1"/>
    <property type="molecule type" value="Genomic_DNA"/>
</dbReference>
<reference evidence="2" key="1">
    <citation type="submission" date="2016-12" db="EMBL/GenBank/DDBJ databases">
        <title>The genomes of Aspergillus section Nigri reveals drivers in fungal speciation.</title>
        <authorList>
            <consortium name="DOE Joint Genome Institute"/>
            <person name="Vesth T.C."/>
            <person name="Nybo J."/>
            <person name="Theobald S."/>
            <person name="Brandl J."/>
            <person name="Frisvad J.C."/>
            <person name="Nielsen K.F."/>
            <person name="Lyhne E.K."/>
            <person name="Kogle M.E."/>
            <person name="Kuo A."/>
            <person name="Riley R."/>
            <person name="Clum A."/>
            <person name="Nolan M."/>
            <person name="Lipzen A."/>
            <person name="Salamov A."/>
            <person name="Henrissat B."/>
            <person name="Wiebenga A."/>
            <person name="De Vries R.P."/>
            <person name="Grigoriev I.V."/>
            <person name="Mortensen U.H."/>
            <person name="Andersen M.R."/>
            <person name="Baker S.E."/>
        </authorList>
    </citation>
    <scope>NUCLEOTIDE SEQUENCE [LARGE SCALE GENOMIC DNA]</scope>
    <source>
        <strain evidence="2">CBS 113365</strain>
    </source>
</reference>
<feature type="region of interest" description="Disordered" evidence="1">
    <location>
        <begin position="109"/>
        <end position="137"/>
    </location>
</feature>
<name>A0A319B1Y1_ASPVC</name>
<gene>
    <name evidence="2" type="ORF">BO88DRAFT_128286</name>
</gene>
<evidence type="ECO:0000256" key="1">
    <source>
        <dbReference type="SAM" id="MobiDB-lite"/>
    </source>
</evidence>
<evidence type="ECO:0000313" key="3">
    <source>
        <dbReference type="Proteomes" id="UP000248405"/>
    </source>
</evidence>
<evidence type="ECO:0000313" key="2">
    <source>
        <dbReference type="EMBL" id="PYH65854.1"/>
    </source>
</evidence>
<proteinExistence type="predicted"/>
<feature type="compositionally biased region" description="Polar residues" evidence="1">
    <location>
        <begin position="109"/>
        <end position="120"/>
    </location>
</feature>
<organism evidence="2 3">
    <name type="scientific">Aspergillus vadensis (strain CBS 113365 / IMI 142717 / IBT 24658)</name>
    <dbReference type="NCBI Taxonomy" id="1448311"/>
    <lineage>
        <taxon>Eukaryota</taxon>
        <taxon>Fungi</taxon>
        <taxon>Dikarya</taxon>
        <taxon>Ascomycota</taxon>
        <taxon>Pezizomycotina</taxon>
        <taxon>Eurotiomycetes</taxon>
        <taxon>Eurotiomycetidae</taxon>
        <taxon>Eurotiales</taxon>
        <taxon>Aspergillaceae</taxon>
        <taxon>Aspergillus</taxon>
        <taxon>Aspergillus subgen. Circumdati</taxon>
    </lineage>
</organism>
<accession>A0A319B1Y1</accession>
<protein>
    <submittedName>
        <fullName evidence="2">Uncharacterized protein</fullName>
    </submittedName>
</protein>
<feature type="compositionally biased region" description="Basic and acidic residues" evidence="1">
    <location>
        <begin position="124"/>
        <end position="137"/>
    </location>
</feature>
<dbReference type="Proteomes" id="UP000248405">
    <property type="component" value="Unassembled WGS sequence"/>
</dbReference>
<dbReference type="GeneID" id="37205965"/>
<keyword evidence="3" id="KW-1185">Reference proteome</keyword>
<dbReference type="RefSeq" id="XP_025559648.1">
    <property type="nucleotide sequence ID" value="XM_025701373.1"/>
</dbReference>
<dbReference type="AlphaFoldDB" id="A0A319B1Y1"/>